<dbReference type="EMBL" id="DS231859">
    <property type="protein sequence ID" value="EDS39045.1"/>
    <property type="molecule type" value="Genomic_DNA"/>
</dbReference>
<evidence type="ECO:0000313" key="6">
    <source>
        <dbReference type="EMBL" id="EDS39045.1"/>
    </source>
</evidence>
<protein>
    <submittedName>
        <fullName evidence="6 7">Polyadenylate-binding protein-like protein</fullName>
    </submittedName>
</protein>
<feature type="region of interest" description="Disordered" evidence="4">
    <location>
        <begin position="280"/>
        <end position="385"/>
    </location>
</feature>
<dbReference type="InParanoid" id="B0W8J5"/>
<keyword evidence="2 3" id="KW-0694">RNA-binding</keyword>
<dbReference type="InterPro" id="IPR000504">
    <property type="entry name" value="RRM_dom"/>
</dbReference>
<reference evidence="6" key="1">
    <citation type="submission" date="2007-03" db="EMBL/GenBank/DDBJ databases">
        <title>Annotation of Culex pipiens quinquefasciatus.</title>
        <authorList>
            <consortium name="The Broad Institute Genome Sequencing Platform"/>
            <person name="Atkinson P.W."/>
            <person name="Hemingway J."/>
            <person name="Christensen B.M."/>
            <person name="Higgs S."/>
            <person name="Kodira C."/>
            <person name="Hannick L."/>
            <person name="Megy K."/>
            <person name="O'Leary S."/>
            <person name="Pearson M."/>
            <person name="Haas B.J."/>
            <person name="Mauceli E."/>
            <person name="Wortman J.R."/>
            <person name="Lee N.H."/>
            <person name="Guigo R."/>
            <person name="Stanke M."/>
            <person name="Alvarado L."/>
            <person name="Amedeo P."/>
            <person name="Antoine C.H."/>
            <person name="Arensburger P."/>
            <person name="Bidwell S.L."/>
            <person name="Crawford M."/>
            <person name="Camaro F."/>
            <person name="Devon K."/>
            <person name="Engels R."/>
            <person name="Hammond M."/>
            <person name="Howarth C."/>
            <person name="Koehrsen M."/>
            <person name="Lawson D."/>
            <person name="Montgomery P."/>
            <person name="Nene V."/>
            <person name="Nusbaum C."/>
            <person name="Puiu D."/>
            <person name="Romero-Severson J."/>
            <person name="Severson D.W."/>
            <person name="Shumway M."/>
            <person name="Sisk P."/>
            <person name="Stolte C."/>
            <person name="Zeng Q."/>
            <person name="Eisenstadt E."/>
            <person name="Fraser-Liggett C."/>
            <person name="Strausberg R."/>
            <person name="Galagan J."/>
            <person name="Birren B."/>
            <person name="Collins F.H."/>
        </authorList>
    </citation>
    <scope>NUCLEOTIDE SEQUENCE [LARGE SCALE GENOMIC DNA]</scope>
    <source>
        <strain evidence="6">JHB</strain>
    </source>
</reference>
<dbReference type="OMA" id="TYFFNGE"/>
<dbReference type="HOGENOM" id="CLU_718167_0_0_1"/>
<evidence type="ECO:0000256" key="1">
    <source>
        <dbReference type="ARBA" id="ARBA00022737"/>
    </source>
</evidence>
<dbReference type="KEGG" id="cqu:CpipJ_CPIJ003303"/>
<dbReference type="PROSITE" id="PS50102">
    <property type="entry name" value="RRM"/>
    <property type="match status" value="1"/>
</dbReference>
<dbReference type="CDD" id="cd00590">
    <property type="entry name" value="RRM_SF"/>
    <property type="match status" value="1"/>
</dbReference>
<evidence type="ECO:0000256" key="2">
    <source>
        <dbReference type="ARBA" id="ARBA00022884"/>
    </source>
</evidence>
<sequence length="385" mass="42860">MDAVSSSTSSLQQNRRKCAAAVRRQKVLNRIRKVNIKNKGAKSFYYFTYETATDGKRNQPAAATYFFNGEPCEGDEQFLRQMAIVKFSKKEEAVKACEASHDGKFPARLVEQTLQYDKENCIRVDNVEPKVTKAELWEHFKAFGVILNILLETNDGSLILTDKEYERQSYICCYVRFSRRSEAKAVKEMNGTLYRNRKMRIELAYQKHCDPNKMSNNVLRMFFQNVGDVIALDQIPHQHMGYVCYKSPLPVETMKRLNSRVYRNKRITFEKLDIGNLVKGQKQNKSGTGGGLDENDPTGNTASSGSLSADNNTPTVSATPTAKKAKMKTIQKKVGGNAGGGGSGPSVGAGTGPTMKKKMPRKNAAAGAKAKAVEKMMKASREEFA</sequence>
<evidence type="ECO:0000256" key="4">
    <source>
        <dbReference type="SAM" id="MobiDB-lite"/>
    </source>
</evidence>
<dbReference type="STRING" id="7176.B0W8J5"/>
<dbReference type="EnsemblMetazoa" id="CPIJ003303-RA">
    <property type="protein sequence ID" value="CPIJ003303-PA"/>
    <property type="gene ID" value="CPIJ003303"/>
</dbReference>
<feature type="compositionally biased region" description="Basic and acidic residues" evidence="4">
    <location>
        <begin position="371"/>
        <end position="385"/>
    </location>
</feature>
<organism>
    <name type="scientific">Culex quinquefasciatus</name>
    <name type="common">Southern house mosquito</name>
    <name type="synonym">Culex pungens</name>
    <dbReference type="NCBI Taxonomy" id="7176"/>
    <lineage>
        <taxon>Eukaryota</taxon>
        <taxon>Metazoa</taxon>
        <taxon>Ecdysozoa</taxon>
        <taxon>Arthropoda</taxon>
        <taxon>Hexapoda</taxon>
        <taxon>Insecta</taxon>
        <taxon>Pterygota</taxon>
        <taxon>Neoptera</taxon>
        <taxon>Endopterygota</taxon>
        <taxon>Diptera</taxon>
        <taxon>Nematocera</taxon>
        <taxon>Culicoidea</taxon>
        <taxon>Culicidae</taxon>
        <taxon>Culicinae</taxon>
        <taxon>Culicini</taxon>
        <taxon>Culex</taxon>
        <taxon>Culex</taxon>
    </lineage>
</organism>
<evidence type="ECO:0000259" key="5">
    <source>
        <dbReference type="PROSITE" id="PS50102"/>
    </source>
</evidence>
<evidence type="ECO:0000313" key="7">
    <source>
        <dbReference type="EnsemblMetazoa" id="CPIJ003303-PA"/>
    </source>
</evidence>
<evidence type="ECO:0000256" key="3">
    <source>
        <dbReference type="PROSITE-ProRule" id="PRU00176"/>
    </source>
</evidence>
<keyword evidence="8" id="KW-1185">Reference proteome</keyword>
<dbReference type="eggNOG" id="ENOG502T8C1">
    <property type="taxonomic scope" value="Eukaryota"/>
</dbReference>
<keyword evidence="1" id="KW-0677">Repeat</keyword>
<accession>B0W8J5</accession>
<dbReference type="PANTHER" id="PTHR24012">
    <property type="entry name" value="RNA BINDING PROTEIN"/>
    <property type="match status" value="1"/>
</dbReference>
<dbReference type="Proteomes" id="UP000002320">
    <property type="component" value="Unassembled WGS sequence"/>
</dbReference>
<name>B0W8J5_CULQU</name>
<dbReference type="InterPro" id="IPR012677">
    <property type="entry name" value="Nucleotide-bd_a/b_plait_sf"/>
</dbReference>
<dbReference type="SUPFAM" id="SSF54928">
    <property type="entry name" value="RNA-binding domain, RBD"/>
    <property type="match status" value="1"/>
</dbReference>
<feature type="domain" description="RRM" evidence="5">
    <location>
        <begin position="120"/>
        <end position="206"/>
    </location>
</feature>
<dbReference type="Gene3D" id="3.30.70.330">
    <property type="match status" value="1"/>
</dbReference>
<dbReference type="VEuPathDB" id="VectorBase:CPIJ003303"/>
<dbReference type="InterPro" id="IPR035979">
    <property type="entry name" value="RBD_domain_sf"/>
</dbReference>
<feature type="compositionally biased region" description="Polar residues" evidence="4">
    <location>
        <begin position="297"/>
        <end position="317"/>
    </location>
</feature>
<proteinExistence type="predicted"/>
<dbReference type="Pfam" id="PF00076">
    <property type="entry name" value="RRM_1"/>
    <property type="match status" value="1"/>
</dbReference>
<reference evidence="7" key="2">
    <citation type="submission" date="2021-02" db="UniProtKB">
        <authorList>
            <consortium name="EnsemblMetazoa"/>
        </authorList>
    </citation>
    <scope>IDENTIFICATION</scope>
    <source>
        <strain evidence="7">JHB</strain>
    </source>
</reference>
<dbReference type="GO" id="GO:0003723">
    <property type="term" value="F:RNA binding"/>
    <property type="evidence" value="ECO:0007669"/>
    <property type="project" value="UniProtKB-UniRule"/>
</dbReference>
<evidence type="ECO:0000313" key="8">
    <source>
        <dbReference type="Proteomes" id="UP000002320"/>
    </source>
</evidence>
<dbReference type="AlphaFoldDB" id="B0W8J5"/>
<dbReference type="SMART" id="SM00360">
    <property type="entry name" value="RRM"/>
    <property type="match status" value="1"/>
</dbReference>
<feature type="compositionally biased region" description="Gly residues" evidence="4">
    <location>
        <begin position="336"/>
        <end position="351"/>
    </location>
</feature>
<gene>
    <name evidence="7" type="primary">6034752</name>
    <name evidence="6" type="ORF">CpipJ_CPIJ003303</name>
</gene>